<comment type="catalytic activity">
    <reaction evidence="1">
        <text>alpha-D-glucose 6-phosphate = beta-D-glucose 6-phosphate</text>
        <dbReference type="Rhea" id="RHEA:16249"/>
        <dbReference type="ChEBI" id="CHEBI:58225"/>
        <dbReference type="ChEBI" id="CHEBI:58247"/>
        <dbReference type="EC" id="5.1.3.15"/>
    </reaction>
</comment>
<keyword evidence="4" id="KW-0413">Isomerase</keyword>
<dbReference type="EMBL" id="LAZR01000057">
    <property type="protein sequence ID" value="KKN97509.1"/>
    <property type="molecule type" value="Genomic_DNA"/>
</dbReference>
<proteinExistence type="inferred from homology"/>
<dbReference type="GO" id="GO:0005975">
    <property type="term" value="P:carbohydrate metabolic process"/>
    <property type="evidence" value="ECO:0007669"/>
    <property type="project" value="InterPro"/>
</dbReference>
<gene>
    <name evidence="5" type="ORF">LCGC14_0156280</name>
</gene>
<evidence type="ECO:0000256" key="3">
    <source>
        <dbReference type="ARBA" id="ARBA00012083"/>
    </source>
</evidence>
<evidence type="ECO:0000256" key="2">
    <source>
        <dbReference type="ARBA" id="ARBA00005866"/>
    </source>
</evidence>
<dbReference type="EC" id="5.1.3.15" evidence="3"/>
<dbReference type="Gene3D" id="2.70.98.10">
    <property type="match status" value="1"/>
</dbReference>
<evidence type="ECO:0000256" key="4">
    <source>
        <dbReference type="ARBA" id="ARBA00023235"/>
    </source>
</evidence>
<dbReference type="GO" id="GO:0047938">
    <property type="term" value="F:glucose-6-phosphate 1-epimerase activity"/>
    <property type="evidence" value="ECO:0007669"/>
    <property type="project" value="UniProtKB-EC"/>
</dbReference>
<dbReference type="PIRSF" id="PIRSF016020">
    <property type="entry name" value="PHexose_mutarotase"/>
    <property type="match status" value="1"/>
</dbReference>
<evidence type="ECO:0000256" key="1">
    <source>
        <dbReference type="ARBA" id="ARBA00001096"/>
    </source>
</evidence>
<dbReference type="InterPro" id="IPR011013">
    <property type="entry name" value="Gal_mutarotase_sf_dom"/>
</dbReference>
<dbReference type="AlphaFoldDB" id="A0A0F9V0K8"/>
<name>A0A0F9V0K8_9ZZZZ</name>
<sequence>MTTNEDRPELESIQFIRNIHGREFLEITHPAVTARIALEGAHIVSCVPTGQQPLLWMSPSDPEVPGRPLRGGIPICWPWFAGERDGPAHGIARTSPWILKRTVSTQHQLRVVLELPQTEVTRRLPAESWSLEVEFVLGQSLIVCLTTVNTGDKPQVLSQALHSYLPVKDISDVQLWGLEGSSFVDQVTGIPDNTQQGAVTFEGEVDRIYYDHQSSIQLHDSSGNFIVIARDGSESVVVWNPWIDKSKTLSQFPADGYRTMVCVEAANAGPDARILEPGERHTLSTEIKRA</sequence>
<dbReference type="Pfam" id="PF01263">
    <property type="entry name" value="Aldose_epim"/>
    <property type="match status" value="1"/>
</dbReference>
<comment type="caution">
    <text evidence="5">The sequence shown here is derived from an EMBL/GenBank/DDBJ whole genome shotgun (WGS) entry which is preliminary data.</text>
</comment>
<comment type="similarity">
    <text evidence="2">Belongs to the glucose-6-phosphate 1-epimerase family.</text>
</comment>
<dbReference type="InterPro" id="IPR025532">
    <property type="entry name" value="G6P_1-epimerase"/>
</dbReference>
<reference evidence="5" key="1">
    <citation type="journal article" date="2015" name="Nature">
        <title>Complex archaea that bridge the gap between prokaryotes and eukaryotes.</title>
        <authorList>
            <person name="Spang A."/>
            <person name="Saw J.H."/>
            <person name="Jorgensen S.L."/>
            <person name="Zaremba-Niedzwiedzka K."/>
            <person name="Martijn J."/>
            <person name="Lind A.E."/>
            <person name="van Eijk R."/>
            <person name="Schleper C."/>
            <person name="Guy L."/>
            <person name="Ettema T.J."/>
        </authorList>
    </citation>
    <scope>NUCLEOTIDE SEQUENCE</scope>
</reference>
<dbReference type="GO" id="GO:0030246">
    <property type="term" value="F:carbohydrate binding"/>
    <property type="evidence" value="ECO:0007669"/>
    <property type="project" value="InterPro"/>
</dbReference>
<dbReference type="SUPFAM" id="SSF74650">
    <property type="entry name" value="Galactose mutarotase-like"/>
    <property type="match status" value="1"/>
</dbReference>
<dbReference type="InterPro" id="IPR014718">
    <property type="entry name" value="GH-type_carb-bd"/>
</dbReference>
<organism evidence="5">
    <name type="scientific">marine sediment metagenome</name>
    <dbReference type="NCBI Taxonomy" id="412755"/>
    <lineage>
        <taxon>unclassified sequences</taxon>
        <taxon>metagenomes</taxon>
        <taxon>ecological metagenomes</taxon>
    </lineage>
</organism>
<dbReference type="InterPro" id="IPR008183">
    <property type="entry name" value="Aldose_1/G6P_1-epimerase"/>
</dbReference>
<accession>A0A0F9V0K8</accession>
<protein>
    <recommendedName>
        <fullName evidence="3">glucose-6-phosphate 1-epimerase</fullName>
        <ecNumber evidence="3">5.1.3.15</ecNumber>
    </recommendedName>
</protein>
<dbReference type="CDD" id="cd09020">
    <property type="entry name" value="D-hex-6-P-epi_like"/>
    <property type="match status" value="1"/>
</dbReference>
<dbReference type="PANTHER" id="PTHR11122:SF13">
    <property type="entry name" value="GLUCOSE-6-PHOSPHATE 1-EPIMERASE"/>
    <property type="match status" value="1"/>
</dbReference>
<dbReference type="PANTHER" id="PTHR11122">
    <property type="entry name" value="APOSPORY-ASSOCIATED PROTEIN C-RELATED"/>
    <property type="match status" value="1"/>
</dbReference>
<evidence type="ECO:0000313" key="5">
    <source>
        <dbReference type="EMBL" id="KKN97509.1"/>
    </source>
</evidence>